<feature type="transmembrane region" description="Helical" evidence="1">
    <location>
        <begin position="65"/>
        <end position="87"/>
    </location>
</feature>
<feature type="signal peptide" evidence="2">
    <location>
        <begin position="1"/>
        <end position="20"/>
    </location>
</feature>
<protein>
    <submittedName>
        <fullName evidence="3">Uncharacterized protein</fullName>
    </submittedName>
</protein>
<evidence type="ECO:0000313" key="4">
    <source>
        <dbReference type="Proteomes" id="UP000275777"/>
    </source>
</evidence>
<dbReference type="AlphaFoldDB" id="A0A3S4LHZ4"/>
<sequence>MRKFFTFLSLFIFFCLPSFATEMKTPSPSNQSISSNNKDTAHLNCAEPKEKKEEKKDTLSVLADIGTFGSFIVAIAAAIYALIQYIISKKENRRAQAYQNYSTFLQMAFDNPEFSNPSQALLQVKDHNNLKYKYFVANMLFAFEQIFLAVGNEKDWRAVMKGKLNRHAFYLKGSGTLKNGIGIKNSKTSLGSPSKNVRY</sequence>
<name>A0A3S4LHZ4_CHRVL</name>
<keyword evidence="1" id="KW-0812">Transmembrane</keyword>
<evidence type="ECO:0000313" key="3">
    <source>
        <dbReference type="EMBL" id="VEB42760.1"/>
    </source>
</evidence>
<keyword evidence="1" id="KW-0472">Membrane</keyword>
<keyword evidence="1" id="KW-1133">Transmembrane helix</keyword>
<feature type="chain" id="PRO_5018564923" evidence="2">
    <location>
        <begin position="21"/>
        <end position="199"/>
    </location>
</feature>
<keyword evidence="2" id="KW-0732">Signal</keyword>
<evidence type="ECO:0000256" key="1">
    <source>
        <dbReference type="SAM" id="Phobius"/>
    </source>
</evidence>
<dbReference type="EMBL" id="LR134182">
    <property type="protein sequence ID" value="VEB42760.1"/>
    <property type="molecule type" value="Genomic_DNA"/>
</dbReference>
<proteinExistence type="predicted"/>
<dbReference type="Proteomes" id="UP000275777">
    <property type="component" value="Chromosome"/>
</dbReference>
<gene>
    <name evidence="3" type="ORF">NCTC9695_03211</name>
</gene>
<reference evidence="3 4" key="1">
    <citation type="submission" date="2018-12" db="EMBL/GenBank/DDBJ databases">
        <authorList>
            <consortium name="Pathogen Informatics"/>
        </authorList>
    </citation>
    <scope>NUCLEOTIDE SEQUENCE [LARGE SCALE GENOMIC DNA]</scope>
    <source>
        <strain evidence="3 4">NCTC9695</strain>
    </source>
</reference>
<organism evidence="3 4">
    <name type="scientific">Chromobacterium violaceum</name>
    <dbReference type="NCBI Taxonomy" id="536"/>
    <lineage>
        <taxon>Bacteria</taxon>
        <taxon>Pseudomonadati</taxon>
        <taxon>Pseudomonadota</taxon>
        <taxon>Betaproteobacteria</taxon>
        <taxon>Neisseriales</taxon>
        <taxon>Chromobacteriaceae</taxon>
        <taxon>Chromobacterium</taxon>
    </lineage>
</organism>
<accession>A0A3S4LHZ4</accession>
<evidence type="ECO:0000256" key="2">
    <source>
        <dbReference type="SAM" id="SignalP"/>
    </source>
</evidence>